<dbReference type="EMBL" id="VWPV01067994">
    <property type="protein sequence ID" value="NWH68340.1"/>
    <property type="molecule type" value="Genomic_DNA"/>
</dbReference>
<organism evidence="1 2">
    <name type="scientific">Geococcyx californianus</name>
    <name type="common">Greater roadrunner</name>
    <name type="synonym">Saurothera californiana</name>
    <dbReference type="NCBI Taxonomy" id="8947"/>
    <lineage>
        <taxon>Eukaryota</taxon>
        <taxon>Metazoa</taxon>
        <taxon>Chordata</taxon>
        <taxon>Craniata</taxon>
        <taxon>Vertebrata</taxon>
        <taxon>Euteleostomi</taxon>
        <taxon>Archelosauria</taxon>
        <taxon>Archosauria</taxon>
        <taxon>Dinosauria</taxon>
        <taxon>Saurischia</taxon>
        <taxon>Theropoda</taxon>
        <taxon>Coelurosauria</taxon>
        <taxon>Aves</taxon>
        <taxon>Neognathae</taxon>
        <taxon>Neoaves</taxon>
        <taxon>Otidimorphae</taxon>
        <taxon>Cuculiformes</taxon>
        <taxon>Neomorphidae</taxon>
        <taxon>Geococcyx</taxon>
    </lineage>
</organism>
<dbReference type="OrthoDB" id="5970620at2759"/>
<gene>
    <name evidence="1" type="primary">Timm29</name>
    <name evidence="1" type="ORF">GEOCAL_R14555</name>
</gene>
<comment type="caution">
    <text evidence="1">The sequence shown here is derived from an EMBL/GenBank/DDBJ whole genome shotgun (WGS) entry which is preliminary data.</text>
</comment>
<dbReference type="InterPro" id="IPR019322">
    <property type="entry name" value="TIMM29"/>
</dbReference>
<evidence type="ECO:0000313" key="1">
    <source>
        <dbReference type="EMBL" id="NWH68340.1"/>
    </source>
</evidence>
<dbReference type="PANTHER" id="PTHR21435">
    <property type="entry name" value="MITOCHONDRIAL IMPORT INNER MEMBRANE TRANSLOCASE SUBUNIT TIM29"/>
    <property type="match status" value="1"/>
</dbReference>
<dbReference type="GO" id="GO:0042721">
    <property type="term" value="C:TIM22 mitochondrial import inner membrane insertion complex"/>
    <property type="evidence" value="ECO:0007669"/>
    <property type="project" value="InterPro"/>
</dbReference>
<dbReference type="AlphaFoldDB" id="A0A7K4JSN2"/>
<sequence>AAIIYEAPHADDVALYPARCRHLAPRWRELPSRILDVGFLGRWWVLAAQLRDCDINEEEFTALPPRLRQIRPEQLRSHR</sequence>
<accession>A0A7K4JSN2</accession>
<feature type="non-terminal residue" evidence="1">
    <location>
        <position position="1"/>
    </location>
</feature>
<keyword evidence="2" id="KW-1185">Reference proteome</keyword>
<dbReference type="GO" id="GO:0045039">
    <property type="term" value="P:protein insertion into mitochondrial inner membrane"/>
    <property type="evidence" value="ECO:0007669"/>
    <property type="project" value="TreeGrafter"/>
</dbReference>
<dbReference type="Proteomes" id="UP000531151">
    <property type="component" value="Unassembled WGS sequence"/>
</dbReference>
<proteinExistence type="predicted"/>
<dbReference type="Pfam" id="PF10171">
    <property type="entry name" value="Tim29"/>
    <property type="match status" value="1"/>
</dbReference>
<reference evidence="1 2" key="1">
    <citation type="submission" date="2019-09" db="EMBL/GenBank/DDBJ databases">
        <title>Bird 10,000 Genomes (B10K) Project - Family phase.</title>
        <authorList>
            <person name="Zhang G."/>
        </authorList>
    </citation>
    <scope>NUCLEOTIDE SEQUENCE [LARGE SCALE GENOMIC DNA]</scope>
    <source>
        <strain evidence="1">B10K-CU-031-07</strain>
        <tissue evidence="1">Muscle</tissue>
    </source>
</reference>
<feature type="non-terminal residue" evidence="1">
    <location>
        <position position="79"/>
    </location>
</feature>
<dbReference type="PANTHER" id="PTHR21435:SF1">
    <property type="entry name" value="MITOCHONDRIAL IMPORT INNER MEMBRANE TRANSLOCASE SUBUNIT TIM29"/>
    <property type="match status" value="1"/>
</dbReference>
<protein>
    <submittedName>
        <fullName evidence="1">TIM29 translocase</fullName>
    </submittedName>
</protein>
<evidence type="ECO:0000313" key="2">
    <source>
        <dbReference type="Proteomes" id="UP000531151"/>
    </source>
</evidence>
<name>A0A7K4JSN2_GEOCA</name>